<dbReference type="EMBL" id="RQHS01000018">
    <property type="protein sequence ID" value="TGM98707.1"/>
    <property type="molecule type" value="Genomic_DNA"/>
</dbReference>
<dbReference type="Gene3D" id="2.40.50.140">
    <property type="entry name" value="Nucleic acid-binding proteins"/>
    <property type="match status" value="1"/>
</dbReference>
<comment type="caution">
    <text evidence="7">The sequence shown here is derived from an EMBL/GenBank/DDBJ whole genome shotgun (WGS) entry which is preliminary data.</text>
</comment>
<evidence type="ECO:0000256" key="3">
    <source>
        <dbReference type="ARBA" id="ARBA00022989"/>
    </source>
</evidence>
<dbReference type="PANTHER" id="PTHR33507">
    <property type="entry name" value="INNER MEMBRANE PROTEIN YBBJ"/>
    <property type="match status" value="1"/>
</dbReference>
<gene>
    <name evidence="7" type="ORF">EHR06_12320</name>
</gene>
<evidence type="ECO:0000256" key="4">
    <source>
        <dbReference type="ARBA" id="ARBA00023136"/>
    </source>
</evidence>
<comment type="subcellular location">
    <subcellularLocation>
        <location evidence="1">Membrane</location>
        <topology evidence="1">Multi-pass membrane protein</topology>
    </subcellularLocation>
</comment>
<dbReference type="InterPro" id="IPR012340">
    <property type="entry name" value="NA-bd_OB-fold"/>
</dbReference>
<evidence type="ECO:0000256" key="5">
    <source>
        <dbReference type="SAM" id="Phobius"/>
    </source>
</evidence>
<organism evidence="7 8">
    <name type="scientific">Leptospira dzoumogneensis</name>
    <dbReference type="NCBI Taxonomy" id="2484904"/>
    <lineage>
        <taxon>Bacteria</taxon>
        <taxon>Pseudomonadati</taxon>
        <taxon>Spirochaetota</taxon>
        <taxon>Spirochaetia</taxon>
        <taxon>Leptospirales</taxon>
        <taxon>Leptospiraceae</taxon>
        <taxon>Leptospira</taxon>
    </lineage>
</organism>
<feature type="domain" description="NfeD-like C-terminal" evidence="6">
    <location>
        <begin position="123"/>
        <end position="165"/>
    </location>
</feature>
<evidence type="ECO:0000313" key="8">
    <source>
        <dbReference type="Proteomes" id="UP000297241"/>
    </source>
</evidence>
<dbReference type="Pfam" id="PF01957">
    <property type="entry name" value="NfeD"/>
    <property type="match status" value="1"/>
</dbReference>
<feature type="transmembrane region" description="Helical" evidence="5">
    <location>
        <begin position="48"/>
        <end position="67"/>
    </location>
</feature>
<protein>
    <submittedName>
        <fullName evidence="7">NfeD family protein</fullName>
    </submittedName>
</protein>
<dbReference type="Proteomes" id="UP000297241">
    <property type="component" value="Unassembled WGS sequence"/>
</dbReference>
<dbReference type="OrthoDB" id="338089at2"/>
<accession>A0A4Z1ABS4</accession>
<dbReference type="AlphaFoldDB" id="A0A4Z1ABS4"/>
<keyword evidence="3 5" id="KW-1133">Transmembrane helix</keyword>
<evidence type="ECO:0000259" key="6">
    <source>
        <dbReference type="Pfam" id="PF01957"/>
    </source>
</evidence>
<sequence>MFLKIEFFPLLLPKTMDFLQDGHNLSYLWIASGILLMLLELFVPGTFVFFLGLSAAIIGSISYFFEIGFWTQAIVWAALSGILIWIGGSFLRKFFPSSSERATLNPEEGPGRIVLVSKDILVERKGGRVVFQGTEWDAISKSKRIPAGKRARILERENLTFVVEPIELPEI</sequence>
<feature type="transmembrane region" description="Helical" evidence="5">
    <location>
        <begin position="73"/>
        <end position="91"/>
    </location>
</feature>
<keyword evidence="8" id="KW-1185">Reference proteome</keyword>
<dbReference type="PANTHER" id="PTHR33507:SF3">
    <property type="entry name" value="INNER MEMBRANE PROTEIN YBBJ"/>
    <property type="match status" value="1"/>
</dbReference>
<dbReference type="InterPro" id="IPR052165">
    <property type="entry name" value="Membrane_assoc_protease"/>
</dbReference>
<evidence type="ECO:0000256" key="1">
    <source>
        <dbReference type="ARBA" id="ARBA00004141"/>
    </source>
</evidence>
<evidence type="ECO:0000256" key="2">
    <source>
        <dbReference type="ARBA" id="ARBA00022692"/>
    </source>
</evidence>
<dbReference type="InterPro" id="IPR002810">
    <property type="entry name" value="NfeD-like_C"/>
</dbReference>
<dbReference type="GO" id="GO:0005886">
    <property type="term" value="C:plasma membrane"/>
    <property type="evidence" value="ECO:0007669"/>
    <property type="project" value="TreeGrafter"/>
</dbReference>
<evidence type="ECO:0000313" key="7">
    <source>
        <dbReference type="EMBL" id="TGM98707.1"/>
    </source>
</evidence>
<feature type="transmembrane region" description="Helical" evidence="5">
    <location>
        <begin position="26"/>
        <end position="43"/>
    </location>
</feature>
<proteinExistence type="predicted"/>
<name>A0A4Z1ABS4_9LEPT</name>
<keyword evidence="4 5" id="KW-0472">Membrane</keyword>
<keyword evidence="2 5" id="KW-0812">Transmembrane</keyword>
<reference evidence="7" key="1">
    <citation type="journal article" date="2019" name="PLoS Negl. Trop. Dis.">
        <title>Revisiting the worldwide diversity of Leptospira species in the environment.</title>
        <authorList>
            <person name="Vincent A.T."/>
            <person name="Schiettekatte O."/>
            <person name="Bourhy P."/>
            <person name="Veyrier F.J."/>
            <person name="Picardeau M."/>
        </authorList>
    </citation>
    <scope>NUCLEOTIDE SEQUENCE [LARGE SCALE GENOMIC DNA]</scope>
    <source>
        <strain evidence="7">201601113</strain>
    </source>
</reference>